<evidence type="ECO:0000256" key="13">
    <source>
        <dbReference type="ARBA" id="ARBA00022827"/>
    </source>
</evidence>
<evidence type="ECO:0000256" key="31">
    <source>
        <dbReference type="ARBA" id="ARBA00047338"/>
    </source>
</evidence>
<evidence type="ECO:0000256" key="18">
    <source>
        <dbReference type="ARBA" id="ARBA00023033"/>
    </source>
</evidence>
<evidence type="ECO:0000256" key="6">
    <source>
        <dbReference type="ARBA" id="ARBA00012850"/>
    </source>
</evidence>
<reference evidence="44 45" key="1">
    <citation type="submission" date="2013-11" db="EMBL/GenBank/DDBJ databases">
        <title>Genome sequencing of Stegodyphus mimosarum.</title>
        <authorList>
            <person name="Bechsgaard J."/>
        </authorList>
    </citation>
    <scope>NUCLEOTIDE SEQUENCE [LARGE SCALE GENOMIC DNA]</scope>
</reference>
<dbReference type="EC" id="1.6.3.1" evidence="5"/>
<dbReference type="InterPro" id="IPR020946">
    <property type="entry name" value="Flavin_mOase-like"/>
</dbReference>
<keyword evidence="13" id="KW-0274">FAD</keyword>
<feature type="non-terminal residue" evidence="44">
    <location>
        <position position="487"/>
    </location>
</feature>
<comment type="catalytic activity">
    <reaction evidence="32">
        <text>hexan-3-one + NADPH + O2 + H(+) = propyl propanoate + NADP(+) + H2O</text>
        <dbReference type="Rhea" id="RHEA:54848"/>
        <dbReference type="ChEBI" id="CHEBI:15377"/>
        <dbReference type="ChEBI" id="CHEBI:15378"/>
        <dbReference type="ChEBI" id="CHEBI:15379"/>
        <dbReference type="ChEBI" id="CHEBI:57783"/>
        <dbReference type="ChEBI" id="CHEBI:58349"/>
        <dbReference type="ChEBI" id="CHEBI:89828"/>
        <dbReference type="ChEBI" id="CHEBI:89891"/>
    </reaction>
    <physiologicalReaction direction="left-to-right" evidence="32">
        <dbReference type="Rhea" id="RHEA:54849"/>
    </physiologicalReaction>
</comment>
<dbReference type="InterPro" id="IPR000960">
    <property type="entry name" value="Flavin_mOase"/>
</dbReference>
<evidence type="ECO:0000256" key="15">
    <source>
        <dbReference type="ARBA" id="ARBA00022857"/>
    </source>
</evidence>
<comment type="catalytic activity">
    <reaction evidence="39">
        <text>octan-3-one + NADPH + O2 + H(+) = ethyl hexanoate + NADP(+) + H2O</text>
        <dbReference type="Rhea" id="RHEA:54856"/>
        <dbReference type="ChEBI" id="CHEBI:15377"/>
        <dbReference type="ChEBI" id="CHEBI:15378"/>
        <dbReference type="ChEBI" id="CHEBI:15379"/>
        <dbReference type="ChEBI" id="CHEBI:57783"/>
        <dbReference type="ChEBI" id="CHEBI:58349"/>
        <dbReference type="ChEBI" id="CHEBI:80946"/>
        <dbReference type="ChEBI" id="CHEBI:86055"/>
    </reaction>
    <physiologicalReaction direction="left-to-right" evidence="39">
        <dbReference type="Rhea" id="RHEA:54857"/>
    </physiologicalReaction>
</comment>
<evidence type="ECO:0000256" key="39">
    <source>
        <dbReference type="ARBA" id="ARBA00048459"/>
    </source>
</evidence>
<evidence type="ECO:0000256" key="19">
    <source>
        <dbReference type="ARBA" id="ARBA00023098"/>
    </source>
</evidence>
<evidence type="ECO:0000256" key="16">
    <source>
        <dbReference type="ARBA" id="ARBA00022989"/>
    </source>
</evidence>
<evidence type="ECO:0000256" key="20">
    <source>
        <dbReference type="ARBA" id="ARBA00023136"/>
    </source>
</evidence>
<comment type="catalytic activity">
    <reaction evidence="38">
        <text>trimethylamine + NADPH + O2 = trimethylamine N-oxide + NADP(+) + H2O</text>
        <dbReference type="Rhea" id="RHEA:31979"/>
        <dbReference type="ChEBI" id="CHEBI:15377"/>
        <dbReference type="ChEBI" id="CHEBI:15379"/>
        <dbReference type="ChEBI" id="CHEBI:15724"/>
        <dbReference type="ChEBI" id="CHEBI:57783"/>
        <dbReference type="ChEBI" id="CHEBI:58349"/>
        <dbReference type="ChEBI" id="CHEBI:58389"/>
        <dbReference type="EC" id="1.14.13.148"/>
    </reaction>
    <physiologicalReaction direction="left-to-right" evidence="38">
        <dbReference type="Rhea" id="RHEA:31980"/>
    </physiologicalReaction>
</comment>
<keyword evidence="18 44" id="KW-0503">Monooxygenase</keyword>
<evidence type="ECO:0000256" key="29">
    <source>
        <dbReference type="ARBA" id="ARBA00045722"/>
    </source>
</evidence>
<evidence type="ECO:0000256" key="37">
    <source>
        <dbReference type="ARBA" id="ARBA00048041"/>
    </source>
</evidence>
<proteinExistence type="inferred from homology"/>
<dbReference type="InterPro" id="IPR036188">
    <property type="entry name" value="FAD/NAD-bd_sf"/>
</dbReference>
<accession>A0A087UWW3</accession>
<dbReference type="GO" id="GO:0006629">
    <property type="term" value="P:lipid metabolic process"/>
    <property type="evidence" value="ECO:0007669"/>
    <property type="project" value="UniProtKB-KW"/>
</dbReference>
<dbReference type="GO" id="GO:0034899">
    <property type="term" value="F:trimethylamine monooxygenase activity"/>
    <property type="evidence" value="ECO:0007669"/>
    <property type="project" value="UniProtKB-EC"/>
</dbReference>
<dbReference type="FunFam" id="3.50.50.60:FF:000159">
    <property type="entry name" value="Dimethylaniline monooxygenase [N-oxide-forming]"/>
    <property type="match status" value="1"/>
</dbReference>
<dbReference type="EMBL" id="KK122058">
    <property type="protein sequence ID" value="KFM81852.1"/>
    <property type="molecule type" value="Genomic_DNA"/>
</dbReference>
<evidence type="ECO:0000256" key="34">
    <source>
        <dbReference type="ARBA" id="ARBA00047855"/>
    </source>
</evidence>
<evidence type="ECO:0000256" key="12">
    <source>
        <dbReference type="ARBA" id="ARBA00022824"/>
    </source>
</evidence>
<evidence type="ECO:0000256" key="35">
    <source>
        <dbReference type="ARBA" id="ARBA00047864"/>
    </source>
</evidence>
<evidence type="ECO:0000256" key="27">
    <source>
        <dbReference type="ARBA" id="ARBA00034554"/>
    </source>
</evidence>
<evidence type="ECO:0000256" key="8">
    <source>
        <dbReference type="ARBA" id="ARBA00022481"/>
    </source>
</evidence>
<evidence type="ECO:0000256" key="7">
    <source>
        <dbReference type="ARBA" id="ARBA00019213"/>
    </source>
</evidence>
<dbReference type="GO" id="GO:0050660">
    <property type="term" value="F:flavin adenine dinucleotide binding"/>
    <property type="evidence" value="ECO:0007669"/>
    <property type="project" value="InterPro"/>
</dbReference>
<evidence type="ECO:0000256" key="14">
    <source>
        <dbReference type="ARBA" id="ARBA00022848"/>
    </source>
</evidence>
<comment type="cofactor">
    <cofactor evidence="1">
        <name>FAD</name>
        <dbReference type="ChEBI" id="CHEBI:57692"/>
    </cofactor>
</comment>
<sequence>MTKKICIIGGGASGLTGIKACLEQGLTPVCYEWTKKIGGLWRYREEDVEGLGSVMRSTIINSSKEVSAFSDFPPPREYPNYMHNSKMIRYIEMYAKNYDLARHIHFEHEVKKVEQAPDYDITGRWVVTVQKVGCEEPTQDVFDGVMVCAGHHVFPIIPKFQGQEKFKGRIIHTHSYKKPNGYDDKKVLVIGVGNSGGDVAVELSSIASQVYLSTRRGAWIIHRVGPKGRPFDLWLMKRFFNIFFNHAPYPIVCYVAEREINNRFDHELYRLKPEHHIFGQHPMVNDALPNRILSGTVQVRGDVKEFTAKGVIFEGENEEVAVDEVVLATGYKITFPFLSTDIVWVEDNKVELYKFAIPPKLKHKTLIVIGLGQPVGPLMPISELQSRVFALHMSGKIQLPSEEEMMEDIRKKDKEMRKRYFGGPRHTIQMDWINFMDELAELAGVKPDLASMFFNDPILFYFCFFGPCLPYQYRLKGPNAWPQARDA</sequence>
<comment type="similarity">
    <text evidence="4">Belongs to the FMO family.</text>
</comment>
<evidence type="ECO:0000256" key="42">
    <source>
        <dbReference type="ARBA" id="ARBA00049443"/>
    </source>
</evidence>
<dbReference type="Gene3D" id="3.50.50.60">
    <property type="entry name" value="FAD/NAD(P)-binding domain"/>
    <property type="match status" value="3"/>
</dbReference>
<evidence type="ECO:0000256" key="3">
    <source>
        <dbReference type="ARBA" id="ARBA00004524"/>
    </source>
</evidence>
<dbReference type="EC" id="1.14.13.148" evidence="25"/>
<evidence type="ECO:0000256" key="28">
    <source>
        <dbReference type="ARBA" id="ARBA00034561"/>
    </source>
</evidence>
<evidence type="ECO:0000256" key="2">
    <source>
        <dbReference type="ARBA" id="ARBA00004389"/>
    </source>
</evidence>
<evidence type="ECO:0000256" key="25">
    <source>
        <dbReference type="ARBA" id="ARBA00034528"/>
    </source>
</evidence>
<dbReference type="InterPro" id="IPR002257">
    <property type="entry name" value="Flavin_mOase_5"/>
</dbReference>
<dbReference type="Proteomes" id="UP000054359">
    <property type="component" value="Unassembled WGS sequence"/>
</dbReference>
<dbReference type="AlphaFoldDB" id="A0A087UWW3"/>
<evidence type="ECO:0000313" key="45">
    <source>
        <dbReference type="Proteomes" id="UP000054359"/>
    </source>
</evidence>
<evidence type="ECO:0000256" key="40">
    <source>
        <dbReference type="ARBA" id="ARBA00048989"/>
    </source>
</evidence>
<keyword evidence="20" id="KW-0472">Membrane</keyword>
<dbReference type="EC" id="1.14.13.8" evidence="6"/>
<evidence type="ECO:0000256" key="22">
    <source>
        <dbReference type="ARBA" id="ARBA00029728"/>
    </source>
</evidence>
<dbReference type="GO" id="GO:0016174">
    <property type="term" value="F:NAD(P)H oxidase H2O2-forming activity"/>
    <property type="evidence" value="ECO:0007669"/>
    <property type="project" value="UniProtKB-EC"/>
</dbReference>
<dbReference type="PANTHER" id="PTHR23023">
    <property type="entry name" value="DIMETHYLANILINE MONOOXYGENASE"/>
    <property type="match status" value="1"/>
</dbReference>
<keyword evidence="19" id="KW-0443">Lipid metabolism</keyword>
<dbReference type="OrthoDB" id="66881at2759"/>
<evidence type="ECO:0000256" key="4">
    <source>
        <dbReference type="ARBA" id="ARBA00009183"/>
    </source>
</evidence>
<evidence type="ECO:0000256" key="11">
    <source>
        <dbReference type="ARBA" id="ARBA00022692"/>
    </source>
</evidence>
<evidence type="ECO:0000256" key="43">
    <source>
        <dbReference type="ARBA" id="ARBA00049475"/>
    </source>
</evidence>
<keyword evidence="16" id="KW-1133">Transmembrane helix</keyword>
<comment type="subcellular location">
    <subcellularLocation>
        <location evidence="2">Endoplasmic reticulum membrane</location>
        <topology evidence="2">Single-pass membrane protein</topology>
    </subcellularLocation>
    <subcellularLocation>
        <location evidence="3">Microsome membrane</location>
    </subcellularLocation>
</comment>
<comment type="catalytic activity">
    <reaction evidence="35">
        <text>NADPH + O2 + H(+) = H2O2 + NADP(+)</text>
        <dbReference type="Rhea" id="RHEA:11260"/>
        <dbReference type="ChEBI" id="CHEBI:15378"/>
        <dbReference type="ChEBI" id="CHEBI:15379"/>
        <dbReference type="ChEBI" id="CHEBI:16240"/>
        <dbReference type="ChEBI" id="CHEBI:57783"/>
        <dbReference type="ChEBI" id="CHEBI:58349"/>
        <dbReference type="EC" id="1.6.3.1"/>
    </reaction>
    <physiologicalReaction direction="left-to-right" evidence="35">
        <dbReference type="Rhea" id="RHEA:11261"/>
    </physiologicalReaction>
</comment>
<evidence type="ECO:0000256" key="26">
    <source>
        <dbReference type="ARBA" id="ARBA00034536"/>
    </source>
</evidence>
<comment type="function">
    <text evidence="29">Acts as a Baeyer-Villiger monooxygenase on a broad range of substrates. Catalyzes the insertion of an oxygen atom into a carbon-carbon bond adjacent to a carbonyl, which converts ketones to esters. Active on diverse carbonyl compounds, whereas soft nucleophiles are mostly non- or poorly reactive. In contrast with other forms of FMO it is non- or poorly active on 'classical' substrates such as drugs, pesticides, and dietary components containing soft nucleophilic heteroatoms. Able to oxidize drug molecules bearing a carbonyl group on an aliphatic chain, such as nabumetone and pentoxifylline. Also, in the absence of substrates, shows slow but yet significant NADPH oxidase activity. Acts as a positive modulator of cholesterol biosynthesis as well as glucose homeostasis, promoting metabolic aging via pleiotropic effects.</text>
</comment>
<keyword evidence="14" id="KW-0492">Microsome</keyword>
<evidence type="ECO:0000256" key="21">
    <source>
        <dbReference type="ARBA" id="ARBA00029725"/>
    </source>
</evidence>
<evidence type="ECO:0000256" key="41">
    <source>
        <dbReference type="ARBA" id="ARBA00048990"/>
    </source>
</evidence>
<evidence type="ECO:0000256" key="17">
    <source>
        <dbReference type="ARBA" id="ARBA00023002"/>
    </source>
</evidence>
<dbReference type="PRINTS" id="PR01125">
    <property type="entry name" value="FMOXYGENASE5"/>
</dbReference>
<dbReference type="PIRSF" id="PIRSF000332">
    <property type="entry name" value="FMO"/>
    <property type="match status" value="1"/>
</dbReference>
<keyword evidence="15" id="KW-0521">NADP</keyword>
<dbReference type="STRING" id="407821.A0A087UWW3"/>
<comment type="function">
    <text evidence="30">Broad spectrum monooxygenase that catalyzes the oxygenation of a wide variety of nitrogen- and sulfur-containing compounds including xenobiotics. Catalyzes the S-oxygenation of hypotaurine to produce taurine, an organic osmolyte involved in cell volume regulation as well as a variety of cytoprotective and developmental processes. In vitro, catalyzes the N-oxygenation of trimethylamine (TMA) to produce trimethylamine N-oxide (TMAO) and could therefore participate to the detoxification of this compound that is generated by the action of gut microbiota from dietary precursors such as choline, choline containing compounds, betaine or L-carnitine.</text>
</comment>
<dbReference type="InterPro" id="IPR050346">
    <property type="entry name" value="FMO-like"/>
</dbReference>
<keyword evidence="17" id="KW-0560">Oxidoreductase</keyword>
<evidence type="ECO:0000256" key="36">
    <source>
        <dbReference type="ARBA" id="ARBA00047977"/>
    </source>
</evidence>
<evidence type="ECO:0000256" key="1">
    <source>
        <dbReference type="ARBA" id="ARBA00001974"/>
    </source>
</evidence>
<dbReference type="PRINTS" id="PR00370">
    <property type="entry name" value="FMOXYGENASE"/>
</dbReference>
<evidence type="ECO:0000313" key="44">
    <source>
        <dbReference type="EMBL" id="KFM81852.1"/>
    </source>
</evidence>
<dbReference type="SUPFAM" id="SSF51905">
    <property type="entry name" value="FAD/NAD(P)-binding domain"/>
    <property type="match status" value="2"/>
</dbReference>
<keyword evidence="9" id="KW-0597">Phosphoprotein</keyword>
<dbReference type="Pfam" id="PF00743">
    <property type="entry name" value="FMO-like"/>
    <property type="match status" value="1"/>
</dbReference>
<comment type="catalytic activity">
    <reaction evidence="33">
        <text>heptan-2-one + NADPH + O2 + H(+) = pentyl acetate + NADP(+) + H2O</text>
        <dbReference type="Rhea" id="RHEA:54836"/>
        <dbReference type="ChEBI" id="CHEBI:5672"/>
        <dbReference type="ChEBI" id="CHEBI:15377"/>
        <dbReference type="ChEBI" id="CHEBI:15378"/>
        <dbReference type="ChEBI" id="CHEBI:15379"/>
        <dbReference type="ChEBI" id="CHEBI:57783"/>
        <dbReference type="ChEBI" id="CHEBI:58349"/>
        <dbReference type="ChEBI" id="CHEBI:87362"/>
    </reaction>
    <physiologicalReaction direction="left-to-right" evidence="33">
        <dbReference type="Rhea" id="RHEA:54837"/>
    </physiologicalReaction>
</comment>
<comment type="catalytic activity">
    <reaction evidence="37">
        <text>hypotaurine + NADPH + O2 + H(+) = taurine + NADP(+) + H2O</text>
        <dbReference type="Rhea" id="RHEA:69819"/>
        <dbReference type="ChEBI" id="CHEBI:15377"/>
        <dbReference type="ChEBI" id="CHEBI:15378"/>
        <dbReference type="ChEBI" id="CHEBI:15379"/>
        <dbReference type="ChEBI" id="CHEBI:57783"/>
        <dbReference type="ChEBI" id="CHEBI:57853"/>
        <dbReference type="ChEBI" id="CHEBI:58349"/>
        <dbReference type="ChEBI" id="CHEBI:507393"/>
        <dbReference type="EC" id="1.14.13.8"/>
    </reaction>
    <physiologicalReaction direction="left-to-right" evidence="37">
        <dbReference type="Rhea" id="RHEA:69820"/>
    </physiologicalReaction>
</comment>
<keyword evidence="10" id="KW-0285">Flavoprotein</keyword>
<comment type="catalytic activity">
    <reaction evidence="31">
        <text>hypotaurine + NADH + O2 + H(+) = taurine + NAD(+) + H2O</text>
        <dbReference type="Rhea" id="RHEA:74111"/>
        <dbReference type="ChEBI" id="CHEBI:15377"/>
        <dbReference type="ChEBI" id="CHEBI:15378"/>
        <dbReference type="ChEBI" id="CHEBI:15379"/>
        <dbReference type="ChEBI" id="CHEBI:57540"/>
        <dbReference type="ChEBI" id="CHEBI:57853"/>
        <dbReference type="ChEBI" id="CHEBI:57945"/>
        <dbReference type="ChEBI" id="CHEBI:507393"/>
        <dbReference type="EC" id="1.14.13.8"/>
    </reaction>
    <physiologicalReaction direction="left-to-right" evidence="31">
        <dbReference type="Rhea" id="RHEA:74112"/>
    </physiologicalReaction>
</comment>
<name>A0A087UWW3_STEMI</name>
<protein>
    <recommendedName>
        <fullName evidence="26">Flavin-containing monooxygenase 1</fullName>
        <ecNumber evidence="25">1.14.13.148</ecNumber>
        <ecNumber evidence="6">1.14.13.8</ecNumber>
        <ecNumber evidence="5">1.6.3.1</ecNumber>
    </recommendedName>
    <alternativeName>
        <fullName evidence="28">Dimethylaniline monooxygenase [N-oxide-forming] 1</fullName>
    </alternativeName>
    <alternativeName>
        <fullName evidence="24">Dimethylaniline monooxygenase [N-oxide-forming] 5</fullName>
    </alternativeName>
    <alternativeName>
        <fullName evidence="21">Dimethylaniline oxidase 1</fullName>
    </alternativeName>
    <alternativeName>
        <fullName evidence="22">Dimethylaniline oxidase 5</fullName>
    </alternativeName>
    <alternativeName>
        <fullName evidence="7">Flavin-containing monooxygenase 5</fullName>
    </alternativeName>
    <alternativeName>
        <fullName evidence="23">NADPH oxidase</fullName>
    </alternativeName>
    <alternativeName>
        <fullName evidence="27">Trimethylamine monooxygenase</fullName>
    </alternativeName>
</protein>
<comment type="catalytic activity">
    <reaction evidence="41">
        <text>heptan-4-one + NADPH + O2 + H(+) = propyl butanoate + NADP(+) + H2O</text>
        <dbReference type="Rhea" id="RHEA:54852"/>
        <dbReference type="ChEBI" id="CHEBI:15377"/>
        <dbReference type="ChEBI" id="CHEBI:15378"/>
        <dbReference type="ChEBI" id="CHEBI:15379"/>
        <dbReference type="ChEBI" id="CHEBI:57783"/>
        <dbReference type="ChEBI" id="CHEBI:58349"/>
        <dbReference type="ChEBI" id="CHEBI:89484"/>
        <dbReference type="ChEBI" id="CHEBI:89719"/>
    </reaction>
    <physiologicalReaction direction="left-to-right" evidence="41">
        <dbReference type="Rhea" id="RHEA:54853"/>
    </physiologicalReaction>
</comment>
<dbReference type="GO" id="GO:0005789">
    <property type="term" value="C:endoplasmic reticulum membrane"/>
    <property type="evidence" value="ECO:0007669"/>
    <property type="project" value="UniProtKB-SubCell"/>
</dbReference>
<comment type="catalytic activity">
    <reaction evidence="34">
        <text>sulcatone + NADPH + O2 + H(+) = 4-methylpent-3-en-1-yl acetate + NADP(+) + H2O</text>
        <dbReference type="Rhea" id="RHEA:54864"/>
        <dbReference type="ChEBI" id="CHEBI:15377"/>
        <dbReference type="ChEBI" id="CHEBI:15378"/>
        <dbReference type="ChEBI" id="CHEBI:15379"/>
        <dbReference type="ChEBI" id="CHEBI:16310"/>
        <dbReference type="ChEBI" id="CHEBI:57783"/>
        <dbReference type="ChEBI" id="CHEBI:58349"/>
        <dbReference type="ChEBI" id="CHEBI:138373"/>
    </reaction>
    <physiologicalReaction direction="left-to-right" evidence="34">
        <dbReference type="Rhea" id="RHEA:54865"/>
    </physiologicalReaction>
</comment>
<dbReference type="GO" id="GO:0004499">
    <property type="term" value="F:N,N-dimethylaniline monooxygenase activity"/>
    <property type="evidence" value="ECO:0007669"/>
    <property type="project" value="InterPro"/>
</dbReference>
<keyword evidence="45" id="KW-1185">Reference proteome</keyword>
<comment type="catalytic activity">
    <reaction evidence="42">
        <text>N,N-dimethylaniline + NADPH + O2 + H(+) = N,N-dimethylaniline N-oxide + NADP(+) + H2O</text>
        <dbReference type="Rhea" id="RHEA:24468"/>
        <dbReference type="ChEBI" id="CHEBI:15377"/>
        <dbReference type="ChEBI" id="CHEBI:15378"/>
        <dbReference type="ChEBI" id="CHEBI:15379"/>
        <dbReference type="ChEBI" id="CHEBI:16269"/>
        <dbReference type="ChEBI" id="CHEBI:17735"/>
        <dbReference type="ChEBI" id="CHEBI:57783"/>
        <dbReference type="ChEBI" id="CHEBI:58349"/>
        <dbReference type="EC" id="1.14.13.8"/>
    </reaction>
    <physiologicalReaction direction="left-to-right" evidence="42">
        <dbReference type="Rhea" id="RHEA:24469"/>
    </physiologicalReaction>
</comment>
<evidence type="ECO:0000256" key="9">
    <source>
        <dbReference type="ARBA" id="ARBA00022553"/>
    </source>
</evidence>
<comment type="catalytic activity">
    <reaction evidence="43">
        <text>octan-3-one + NADPH + O2 + H(+) = pentyl propanoate + NADP(+) + H2O</text>
        <dbReference type="Rhea" id="RHEA:54840"/>
        <dbReference type="ChEBI" id="CHEBI:15377"/>
        <dbReference type="ChEBI" id="CHEBI:15378"/>
        <dbReference type="ChEBI" id="CHEBI:15379"/>
        <dbReference type="ChEBI" id="CHEBI:57783"/>
        <dbReference type="ChEBI" id="CHEBI:58349"/>
        <dbReference type="ChEBI" id="CHEBI:80946"/>
        <dbReference type="ChEBI" id="CHEBI:87373"/>
    </reaction>
    <physiologicalReaction direction="left-to-right" evidence="43">
        <dbReference type="Rhea" id="RHEA:54841"/>
    </physiologicalReaction>
</comment>
<gene>
    <name evidence="44" type="ORF">X975_08901</name>
</gene>
<evidence type="ECO:0000256" key="38">
    <source>
        <dbReference type="ARBA" id="ARBA00048088"/>
    </source>
</evidence>
<evidence type="ECO:0000256" key="10">
    <source>
        <dbReference type="ARBA" id="ARBA00022630"/>
    </source>
</evidence>
<dbReference type="OMA" id="HAENGHW"/>
<evidence type="ECO:0000256" key="5">
    <source>
        <dbReference type="ARBA" id="ARBA00012698"/>
    </source>
</evidence>
<comment type="catalytic activity">
    <reaction evidence="40">
        <text>(2E)-geranial + NADPH + O2 + H(+) = (1E)-2,6-dimethylhepta-1,5-dien-1-yl formate + NADP(+) + H2O</text>
        <dbReference type="Rhea" id="RHEA:54860"/>
        <dbReference type="ChEBI" id="CHEBI:15377"/>
        <dbReference type="ChEBI" id="CHEBI:15378"/>
        <dbReference type="ChEBI" id="CHEBI:15379"/>
        <dbReference type="ChEBI" id="CHEBI:16980"/>
        <dbReference type="ChEBI" id="CHEBI:57783"/>
        <dbReference type="ChEBI" id="CHEBI:58349"/>
        <dbReference type="ChEBI" id="CHEBI:138375"/>
    </reaction>
    <physiologicalReaction direction="left-to-right" evidence="40">
        <dbReference type="Rhea" id="RHEA:54861"/>
    </physiologicalReaction>
</comment>
<keyword evidence="12" id="KW-0256">Endoplasmic reticulum</keyword>
<keyword evidence="11" id="KW-0812">Transmembrane</keyword>
<organism evidence="44 45">
    <name type="scientific">Stegodyphus mimosarum</name>
    <name type="common">African social velvet spider</name>
    <dbReference type="NCBI Taxonomy" id="407821"/>
    <lineage>
        <taxon>Eukaryota</taxon>
        <taxon>Metazoa</taxon>
        <taxon>Ecdysozoa</taxon>
        <taxon>Arthropoda</taxon>
        <taxon>Chelicerata</taxon>
        <taxon>Arachnida</taxon>
        <taxon>Araneae</taxon>
        <taxon>Araneomorphae</taxon>
        <taxon>Entelegynae</taxon>
        <taxon>Eresoidea</taxon>
        <taxon>Eresidae</taxon>
        <taxon>Stegodyphus</taxon>
    </lineage>
</organism>
<evidence type="ECO:0000256" key="32">
    <source>
        <dbReference type="ARBA" id="ARBA00047426"/>
    </source>
</evidence>
<dbReference type="GO" id="GO:0050661">
    <property type="term" value="F:NADP binding"/>
    <property type="evidence" value="ECO:0007669"/>
    <property type="project" value="InterPro"/>
</dbReference>
<evidence type="ECO:0000256" key="30">
    <source>
        <dbReference type="ARBA" id="ARBA00045957"/>
    </source>
</evidence>
<evidence type="ECO:0000256" key="33">
    <source>
        <dbReference type="ARBA" id="ARBA00047574"/>
    </source>
</evidence>
<comment type="catalytic activity">
    <reaction evidence="36">
        <text>hexan-3-one + NADPH + O2 + H(+) = ethyl butanoate + NADP(+) + H2O</text>
        <dbReference type="Rhea" id="RHEA:54844"/>
        <dbReference type="ChEBI" id="CHEBI:15377"/>
        <dbReference type="ChEBI" id="CHEBI:15378"/>
        <dbReference type="ChEBI" id="CHEBI:15379"/>
        <dbReference type="ChEBI" id="CHEBI:57783"/>
        <dbReference type="ChEBI" id="CHEBI:58349"/>
        <dbReference type="ChEBI" id="CHEBI:88764"/>
        <dbReference type="ChEBI" id="CHEBI:89891"/>
    </reaction>
    <physiologicalReaction direction="left-to-right" evidence="36">
        <dbReference type="Rhea" id="RHEA:54845"/>
    </physiologicalReaction>
</comment>
<keyword evidence="8" id="KW-0488">Methylation</keyword>
<evidence type="ECO:0000256" key="23">
    <source>
        <dbReference type="ARBA" id="ARBA00033213"/>
    </source>
</evidence>
<evidence type="ECO:0000256" key="24">
    <source>
        <dbReference type="ARBA" id="ARBA00033301"/>
    </source>
</evidence>